<dbReference type="Proteomes" id="UP000186079">
    <property type="component" value="Unassembled WGS sequence"/>
</dbReference>
<dbReference type="RefSeq" id="WP_052199695.1">
    <property type="nucleotide sequence ID" value="NZ_FTMC01000015.1"/>
</dbReference>
<evidence type="ECO:0000256" key="1">
    <source>
        <dbReference type="ARBA" id="ARBA00003944"/>
    </source>
</evidence>
<dbReference type="InterPro" id="IPR038610">
    <property type="entry name" value="FliK-like_C_sf"/>
</dbReference>
<feature type="compositionally biased region" description="Low complexity" evidence="4">
    <location>
        <begin position="45"/>
        <end position="57"/>
    </location>
</feature>
<gene>
    <name evidence="6" type="ORF">SAMN05421672_11586</name>
</gene>
<comment type="similarity">
    <text evidence="2">Belongs to the FliK family.</text>
</comment>
<keyword evidence="6" id="KW-0969">Cilium</keyword>
<dbReference type="InterPro" id="IPR021136">
    <property type="entry name" value="Flagellar_hook_control-like_C"/>
</dbReference>
<dbReference type="Gene3D" id="3.30.750.140">
    <property type="match status" value="1"/>
</dbReference>
<dbReference type="CDD" id="cd17470">
    <property type="entry name" value="T3SS_Flik_C"/>
    <property type="match status" value="1"/>
</dbReference>
<evidence type="ECO:0000259" key="5">
    <source>
        <dbReference type="Pfam" id="PF02120"/>
    </source>
</evidence>
<evidence type="ECO:0000256" key="4">
    <source>
        <dbReference type="SAM" id="MobiDB-lite"/>
    </source>
</evidence>
<accession>A0A1N6YIT7</accession>
<name>A0A1N6YIT7_9PSED</name>
<dbReference type="Pfam" id="PF02120">
    <property type="entry name" value="Flg_hook"/>
    <property type="match status" value="1"/>
</dbReference>
<dbReference type="AlphaFoldDB" id="A0A1N6YIT7"/>
<reference evidence="6 7" key="1">
    <citation type="submission" date="2017-01" db="EMBL/GenBank/DDBJ databases">
        <authorList>
            <person name="Mah S.A."/>
            <person name="Swanson W.J."/>
            <person name="Moy G.W."/>
            <person name="Vacquier V.D."/>
        </authorList>
    </citation>
    <scope>NUCLEOTIDE SEQUENCE [LARGE SCALE GENOMIC DNA]</scope>
    <source>
        <strain evidence="6 7">ATCC 29606</strain>
    </source>
</reference>
<dbReference type="PANTHER" id="PTHR37533">
    <property type="entry name" value="FLAGELLAR HOOK-LENGTH CONTROL PROTEIN"/>
    <property type="match status" value="1"/>
</dbReference>
<feature type="region of interest" description="Disordered" evidence="4">
    <location>
        <begin position="17"/>
        <end position="96"/>
    </location>
</feature>
<dbReference type="GO" id="GO:0044780">
    <property type="term" value="P:bacterial-type flagellum assembly"/>
    <property type="evidence" value="ECO:0007669"/>
    <property type="project" value="InterPro"/>
</dbReference>
<feature type="domain" description="Flagellar hook-length control protein-like C-terminal" evidence="5">
    <location>
        <begin position="303"/>
        <end position="381"/>
    </location>
</feature>
<protein>
    <submittedName>
        <fullName evidence="6">Flagellar hook-length control protein FliK</fullName>
    </submittedName>
</protein>
<comment type="function">
    <text evidence="1">Controls the length of the flagellar hook.</text>
</comment>
<dbReference type="InterPro" id="IPR001635">
    <property type="entry name" value="Flag_hook_Flik"/>
</dbReference>
<dbReference type="EMBL" id="FTMC01000015">
    <property type="protein sequence ID" value="SIR14537.1"/>
    <property type="molecule type" value="Genomic_DNA"/>
</dbReference>
<dbReference type="PANTHER" id="PTHR37533:SF2">
    <property type="entry name" value="FLAGELLAR HOOK-LENGTH CONTROL PROTEIN"/>
    <property type="match status" value="1"/>
</dbReference>
<evidence type="ECO:0000313" key="6">
    <source>
        <dbReference type="EMBL" id="SIR14537.1"/>
    </source>
</evidence>
<keyword evidence="6" id="KW-0282">Flagellum</keyword>
<feature type="compositionally biased region" description="Low complexity" evidence="4">
    <location>
        <begin position="81"/>
        <end position="96"/>
    </location>
</feature>
<proteinExistence type="inferred from homology"/>
<keyword evidence="3" id="KW-1005">Bacterial flagellum biogenesis</keyword>
<dbReference type="GO" id="GO:0009424">
    <property type="term" value="C:bacterial-type flagellum hook"/>
    <property type="evidence" value="ECO:0007669"/>
    <property type="project" value="InterPro"/>
</dbReference>
<dbReference type="InterPro" id="IPR052563">
    <property type="entry name" value="FliK"/>
</dbReference>
<organism evidence="6 7">
    <name type="scientific">Pseudomonas flexibilis</name>
    <dbReference type="NCBI Taxonomy" id="706570"/>
    <lineage>
        <taxon>Bacteria</taxon>
        <taxon>Pseudomonadati</taxon>
        <taxon>Pseudomonadota</taxon>
        <taxon>Gammaproteobacteria</taxon>
        <taxon>Pseudomonadales</taxon>
        <taxon>Pseudomonadaceae</taxon>
        <taxon>Pseudomonas</taxon>
    </lineage>
</organism>
<evidence type="ECO:0000256" key="2">
    <source>
        <dbReference type="ARBA" id="ARBA00009149"/>
    </source>
</evidence>
<sequence>MSLGADFLLPKVSSVHADQNLRSSPKEAGQSGFSGILARAREGGEAVAGEEASSLGGHTQAANDQSSLAADEQAVAVLGNELPGSELPGSGLPPEEELTLAAEPEAVSLESLMLFGRDSAAPASDTPVAAAEAQAVDESAAAVLGADATASPDAQADIAEQTLAVADPMAPASAAASQTAGVAQAAASALGARQMQPTLAETRARQAALPELHLAKTETLSEALPEGGLAADDEQDFTELLRSSLSAAAGSSAQHAAEGPDSPVNPLTQAVQQASAAQREVAANALQQPLSMRQPGMSEAVVDRVMWLSSQNLRSAEIQLDPAELGRLEIRISLNQEQTQISFASPHASVREALEGQMHRLREMFNQQGLGQFDVNVSDQSLARGERQADERGAYGLAGGGAEAEEGLEAESLIATTPLESGRGLVDFYA</sequence>
<dbReference type="PRINTS" id="PR01007">
    <property type="entry name" value="FLGHOOKFLIK"/>
</dbReference>
<evidence type="ECO:0000313" key="7">
    <source>
        <dbReference type="Proteomes" id="UP000186079"/>
    </source>
</evidence>
<evidence type="ECO:0000256" key="3">
    <source>
        <dbReference type="ARBA" id="ARBA00022795"/>
    </source>
</evidence>
<keyword evidence="6" id="KW-0966">Cell projection</keyword>